<dbReference type="InterPro" id="IPR024510">
    <property type="entry name" value="DUF2589"/>
</dbReference>
<dbReference type="Pfam" id="PF11655">
    <property type="entry name" value="DUF2589"/>
    <property type="match status" value="1"/>
</dbReference>
<feature type="compositionally biased region" description="Polar residues" evidence="1">
    <location>
        <begin position="22"/>
        <end position="31"/>
    </location>
</feature>
<comment type="caution">
    <text evidence="2">The sequence shown here is derived from an EMBL/GenBank/DDBJ whole genome shotgun (WGS) entry which is preliminary data.</text>
</comment>
<dbReference type="Proteomes" id="UP000530038">
    <property type="component" value="Unassembled WGS sequence"/>
</dbReference>
<feature type="region of interest" description="Disordered" evidence="1">
    <location>
        <begin position="1"/>
        <end position="31"/>
    </location>
</feature>
<organism evidence="2 3">
    <name type="scientific">Pectobacterium aroidearum</name>
    <dbReference type="NCBI Taxonomy" id="1201031"/>
    <lineage>
        <taxon>Bacteria</taxon>
        <taxon>Pseudomonadati</taxon>
        <taxon>Pseudomonadota</taxon>
        <taxon>Gammaproteobacteria</taxon>
        <taxon>Enterobacterales</taxon>
        <taxon>Pectobacteriaceae</taxon>
        <taxon>Pectobacterium</taxon>
    </lineage>
</organism>
<name>A0ABR5ZEB6_9GAMM</name>
<dbReference type="RefSeq" id="WP_181829687.1">
    <property type="nucleotide sequence ID" value="NZ_CP104757.1"/>
</dbReference>
<feature type="compositionally biased region" description="Basic and acidic residues" evidence="1">
    <location>
        <begin position="12"/>
        <end position="21"/>
    </location>
</feature>
<reference evidence="2 3" key="1">
    <citation type="submission" date="2020-07" db="EMBL/GenBank/DDBJ databases">
        <title>Characterization of Pectobacterium aroidearum strains causing soft rot on Amorphophallus konjac.</title>
        <authorList>
            <person name="Xie H."/>
        </authorList>
    </citation>
    <scope>NUCLEOTIDE SEQUENCE [LARGE SCALE GENOMIC DNA]</scope>
    <source>
        <strain evidence="2 3">MY10</strain>
    </source>
</reference>
<gene>
    <name evidence="2" type="ORF">H2Y56_12305</name>
</gene>
<dbReference type="EMBL" id="JACERK010000005">
    <property type="protein sequence ID" value="MBA5232887.1"/>
    <property type="molecule type" value="Genomic_DNA"/>
</dbReference>
<protein>
    <submittedName>
        <fullName evidence="2">DUF2589 domain-containing protein</fullName>
    </submittedName>
</protein>
<sequence length="200" mass="22219">MSFKNWITGKNKKPDDVDHSQGKNPHSTLNDCATSSKAMTLADIARGMQHAATAATAANQFIAHQYQQTLDPFFERGADGALTPKTVSIQLDSRHHIELPLVALSTPRGLMLEKMKVQMTVRTDAVNKDEITSPLDDYNISNFHVSMSPSGKNTKGRNSQHVDIEMQFTALEPPESIMRLIDEYTNLVLPKITQEEKNNG</sequence>
<evidence type="ECO:0000313" key="2">
    <source>
        <dbReference type="EMBL" id="MBA5232887.1"/>
    </source>
</evidence>
<evidence type="ECO:0000256" key="1">
    <source>
        <dbReference type="SAM" id="MobiDB-lite"/>
    </source>
</evidence>
<keyword evidence="3" id="KW-1185">Reference proteome</keyword>
<evidence type="ECO:0000313" key="3">
    <source>
        <dbReference type="Proteomes" id="UP000530038"/>
    </source>
</evidence>
<accession>A0ABR5ZEB6</accession>
<proteinExistence type="predicted"/>